<evidence type="ECO:0000313" key="4">
    <source>
        <dbReference type="Proteomes" id="UP000196640"/>
    </source>
</evidence>
<keyword evidence="1" id="KW-0472">Membrane</keyword>
<gene>
    <name evidence="3" type="ORF">CDV52_07395</name>
    <name evidence="2" type="ORF">CDV53_11085</name>
</gene>
<evidence type="ECO:0000256" key="1">
    <source>
        <dbReference type="SAM" id="Phobius"/>
    </source>
</evidence>
<dbReference type="EMBL" id="NIPX01000007">
    <property type="protein sequence ID" value="OWJ84502.1"/>
    <property type="molecule type" value="Genomic_DNA"/>
</dbReference>
<feature type="transmembrane region" description="Helical" evidence="1">
    <location>
        <begin position="119"/>
        <end position="138"/>
    </location>
</feature>
<comment type="caution">
    <text evidence="3">The sequence shown here is derived from an EMBL/GenBank/DDBJ whole genome shotgun (WGS) entry which is preliminary data.</text>
</comment>
<dbReference type="Proteomes" id="UP000196640">
    <property type="component" value="Unassembled WGS sequence"/>
</dbReference>
<dbReference type="EMBL" id="NIPV01000038">
    <property type="protein sequence ID" value="OWJ75263.1"/>
    <property type="molecule type" value="Genomic_DNA"/>
</dbReference>
<dbReference type="OrthoDB" id="7062244at2"/>
<evidence type="ECO:0008006" key="6">
    <source>
        <dbReference type="Google" id="ProtNLM"/>
    </source>
</evidence>
<dbReference type="Proteomes" id="UP000214673">
    <property type="component" value="Unassembled WGS sequence"/>
</dbReference>
<proteinExistence type="predicted"/>
<dbReference type="AlphaFoldDB" id="A0A225D6D2"/>
<evidence type="ECO:0000313" key="5">
    <source>
        <dbReference type="Proteomes" id="UP000214673"/>
    </source>
</evidence>
<accession>A0A225D6D2</accession>
<keyword evidence="1" id="KW-0812">Transmembrane</keyword>
<keyword evidence="1" id="KW-1133">Transmembrane helix</keyword>
<reference evidence="4 5" key="1">
    <citation type="submission" date="2016-11" db="EMBL/GenBank/DDBJ databases">
        <title>Comparison of Traditional DNA-DNA Hybridization with In Silico Genomic Analysis.</title>
        <authorList>
            <person name="Nicholson A.C."/>
            <person name="Sammons S."/>
            <person name="Humrighouse B.W."/>
            <person name="Graziano J."/>
            <person name="Lasker B."/>
            <person name="Whitney A.M."/>
            <person name="Mcquiston J.R."/>
        </authorList>
    </citation>
    <scope>NUCLEOTIDE SEQUENCE [LARGE SCALE GENOMIC DNA]</scope>
    <source>
        <strain evidence="2 5">H1892</strain>
        <strain evidence="3 4">H2381</strain>
    </source>
</reference>
<name>A0A225D6D2_9RHOB</name>
<organism evidence="3 4">
    <name type="scientific">Haematobacter missouriensis</name>
    <dbReference type="NCBI Taxonomy" id="366616"/>
    <lineage>
        <taxon>Bacteria</taxon>
        <taxon>Pseudomonadati</taxon>
        <taxon>Pseudomonadota</taxon>
        <taxon>Alphaproteobacteria</taxon>
        <taxon>Rhodobacterales</taxon>
        <taxon>Paracoccaceae</taxon>
        <taxon>Haematobacter</taxon>
    </lineage>
</organism>
<protein>
    <recommendedName>
        <fullName evidence="6">VPLPA-CTERM sorting domain-containing protein</fullName>
    </recommendedName>
</protein>
<evidence type="ECO:0000313" key="3">
    <source>
        <dbReference type="EMBL" id="OWJ84502.1"/>
    </source>
</evidence>
<dbReference type="RefSeq" id="WP_051930404.1">
    <property type="nucleotide sequence ID" value="NZ_JFGS01000015.1"/>
</dbReference>
<sequence>MGAFGSGITFTLKDKVNAFGFEVGDWATCCFLPTNLYISFDGGAPILVGSALDPSEGQFPSQDGSGSIVSEIFVAAFDDTGSFGTVSFWGDGFGEYLVAGGQMKYALLDEGSLPPPATVPLPAAGLLLVGGIATAAGLRLRRR</sequence>
<keyword evidence="5" id="KW-1185">Reference proteome</keyword>
<evidence type="ECO:0000313" key="2">
    <source>
        <dbReference type="EMBL" id="OWJ75263.1"/>
    </source>
</evidence>